<keyword evidence="7" id="KW-0456">Lyase</keyword>
<comment type="cofactor">
    <cofactor evidence="1">
        <name>thiamine diphosphate</name>
        <dbReference type="ChEBI" id="CHEBI:58937"/>
    </cofactor>
</comment>
<feature type="domain" description="Thiamine pyrophosphate enzyme central" evidence="10">
    <location>
        <begin position="201"/>
        <end position="306"/>
    </location>
</feature>
<dbReference type="GO" id="GO:0004737">
    <property type="term" value="F:pyruvate decarboxylase activity"/>
    <property type="evidence" value="ECO:0007669"/>
    <property type="project" value="TreeGrafter"/>
</dbReference>
<dbReference type="InterPro" id="IPR011766">
    <property type="entry name" value="TPP_enzyme_TPP-bd"/>
</dbReference>
<dbReference type="InterPro" id="IPR012000">
    <property type="entry name" value="Thiamin_PyroP_enz_cen_dom"/>
</dbReference>
<evidence type="ECO:0000256" key="7">
    <source>
        <dbReference type="ARBA" id="ARBA00023239"/>
    </source>
</evidence>
<evidence type="ECO:0000259" key="12">
    <source>
        <dbReference type="Pfam" id="PF02776"/>
    </source>
</evidence>
<dbReference type="PANTHER" id="PTHR43452">
    <property type="entry name" value="PYRUVATE DECARBOXYLASE"/>
    <property type="match status" value="1"/>
</dbReference>
<dbReference type="InterPro" id="IPR012110">
    <property type="entry name" value="PDC/IPDC-like"/>
</dbReference>
<comment type="caution">
    <text evidence="13">The sequence shown here is derived from an EMBL/GenBank/DDBJ whole genome shotgun (WGS) entry which is preliminary data.</text>
</comment>
<proteinExistence type="inferred from homology"/>
<name>A0A8H7SQY4_9FUNG</name>
<accession>A0A8H7SQY4</accession>
<dbReference type="InterPro" id="IPR029061">
    <property type="entry name" value="THDP-binding"/>
</dbReference>
<dbReference type="Pfam" id="PF00205">
    <property type="entry name" value="TPP_enzyme_M"/>
    <property type="match status" value="1"/>
</dbReference>
<dbReference type="GO" id="GO:0005634">
    <property type="term" value="C:nucleus"/>
    <property type="evidence" value="ECO:0007669"/>
    <property type="project" value="TreeGrafter"/>
</dbReference>
<dbReference type="InterPro" id="IPR012001">
    <property type="entry name" value="Thiamin_PyroP_enz_TPP-bd_dom"/>
</dbReference>
<dbReference type="Pfam" id="PF02776">
    <property type="entry name" value="TPP_enzyme_N"/>
    <property type="match status" value="1"/>
</dbReference>
<keyword evidence="14" id="KW-1185">Reference proteome</keyword>
<dbReference type="Proteomes" id="UP000613177">
    <property type="component" value="Unassembled WGS sequence"/>
</dbReference>
<dbReference type="CDD" id="cd07038">
    <property type="entry name" value="TPP_PYR_PDC_IPDC_like"/>
    <property type="match status" value="1"/>
</dbReference>
<dbReference type="SUPFAM" id="SSF52518">
    <property type="entry name" value="Thiamin diphosphate-binding fold (THDP-binding)"/>
    <property type="match status" value="2"/>
</dbReference>
<dbReference type="PANTHER" id="PTHR43452:SF30">
    <property type="entry name" value="PYRUVATE DECARBOXYLASE ISOZYME 1-RELATED"/>
    <property type="match status" value="1"/>
</dbReference>
<feature type="domain" description="Thiamine pyrophosphate enzyme N-terminal TPP-binding" evidence="12">
    <location>
        <begin position="6"/>
        <end position="111"/>
    </location>
</feature>
<dbReference type="GO" id="GO:0000287">
    <property type="term" value="F:magnesium ion binding"/>
    <property type="evidence" value="ECO:0007669"/>
    <property type="project" value="InterPro"/>
</dbReference>
<feature type="binding site" evidence="8">
    <location>
        <position position="434"/>
    </location>
    <ligand>
        <name>Mg(2+)</name>
        <dbReference type="ChEBI" id="CHEBI:18420"/>
    </ligand>
</feature>
<dbReference type="GO" id="GO:0005829">
    <property type="term" value="C:cytosol"/>
    <property type="evidence" value="ECO:0007669"/>
    <property type="project" value="TreeGrafter"/>
</dbReference>
<comment type="cofactor">
    <cofactor evidence="8">
        <name>Mg(2+)</name>
        <dbReference type="ChEBI" id="CHEBI:18420"/>
    </cofactor>
    <text evidence="8">Binds 1 Mg(2+) per subunit.</text>
</comment>
<dbReference type="GO" id="GO:0000949">
    <property type="term" value="P:aromatic amino acid family catabolic process to alcohol via Ehrlich pathway"/>
    <property type="evidence" value="ECO:0007669"/>
    <property type="project" value="TreeGrafter"/>
</dbReference>
<evidence type="ECO:0000256" key="2">
    <source>
        <dbReference type="ARBA" id="ARBA00007812"/>
    </source>
</evidence>
<evidence type="ECO:0000256" key="3">
    <source>
        <dbReference type="ARBA" id="ARBA00022723"/>
    </source>
</evidence>
<evidence type="ECO:0000259" key="11">
    <source>
        <dbReference type="Pfam" id="PF02775"/>
    </source>
</evidence>
<evidence type="ECO:0000256" key="5">
    <source>
        <dbReference type="ARBA" id="ARBA00022842"/>
    </source>
</evidence>
<dbReference type="Gene3D" id="3.40.50.970">
    <property type="match status" value="2"/>
</dbReference>
<gene>
    <name evidence="13" type="ORF">INT48_009267</name>
</gene>
<dbReference type="InterPro" id="IPR047214">
    <property type="entry name" value="TPP_PDC_IPDC"/>
</dbReference>
<keyword evidence="5 8" id="KW-0460">Magnesium</keyword>
<keyword evidence="4" id="KW-0210">Decarboxylase</keyword>
<dbReference type="FunFam" id="3.40.50.970:FF:000019">
    <property type="entry name" value="Pyruvate decarboxylase isozyme"/>
    <property type="match status" value="1"/>
</dbReference>
<dbReference type="GO" id="GO:0030976">
    <property type="term" value="F:thiamine pyrophosphate binding"/>
    <property type="evidence" value="ECO:0007669"/>
    <property type="project" value="InterPro"/>
</dbReference>
<dbReference type="SUPFAM" id="SSF52467">
    <property type="entry name" value="DHS-like NAD/FAD-binding domain"/>
    <property type="match status" value="1"/>
</dbReference>
<reference evidence="13" key="1">
    <citation type="submission" date="2021-01" db="EMBL/GenBank/DDBJ databases">
        <title>Metabolic potential, ecology and presence of endohyphal bacteria is reflected in genomic diversity of Mucoromycotina.</title>
        <authorList>
            <person name="Muszewska A."/>
            <person name="Okrasinska A."/>
            <person name="Steczkiewicz K."/>
            <person name="Drgas O."/>
            <person name="Orlowska M."/>
            <person name="Perlinska-Lenart U."/>
            <person name="Aleksandrzak-Piekarczyk T."/>
            <person name="Szatraj K."/>
            <person name="Zielenkiewicz U."/>
            <person name="Pilsyk S."/>
            <person name="Malc E."/>
            <person name="Mieczkowski P."/>
            <person name="Kruszewska J.S."/>
            <person name="Biernat P."/>
            <person name="Pawlowska J."/>
        </authorList>
    </citation>
    <scope>NUCLEOTIDE SEQUENCE</scope>
    <source>
        <strain evidence="13">WA0000018081</strain>
    </source>
</reference>
<feature type="domain" description="Thiamine pyrophosphate enzyme TPP-binding" evidence="11">
    <location>
        <begin position="393"/>
        <end position="529"/>
    </location>
</feature>
<dbReference type="InterPro" id="IPR047213">
    <property type="entry name" value="TPP_PYR_PDC_IPDC-like"/>
</dbReference>
<dbReference type="CDD" id="cd02005">
    <property type="entry name" value="TPP_PDC_IPDC"/>
    <property type="match status" value="1"/>
</dbReference>
<evidence type="ECO:0000259" key="10">
    <source>
        <dbReference type="Pfam" id="PF00205"/>
    </source>
</evidence>
<evidence type="ECO:0000313" key="13">
    <source>
        <dbReference type="EMBL" id="KAG2232741.1"/>
    </source>
</evidence>
<feature type="binding site" evidence="8">
    <location>
        <position position="461"/>
    </location>
    <ligand>
        <name>Mg(2+)</name>
        <dbReference type="ChEBI" id="CHEBI:18420"/>
    </ligand>
</feature>
<keyword evidence="3 8" id="KW-0479">Metal-binding</keyword>
<keyword evidence="6 9" id="KW-0786">Thiamine pyrophosphate</keyword>
<dbReference type="PIRSF" id="PIRSF036565">
    <property type="entry name" value="Pyruvt_ip_decrb"/>
    <property type="match status" value="1"/>
</dbReference>
<evidence type="ECO:0000256" key="9">
    <source>
        <dbReference type="RuleBase" id="RU362132"/>
    </source>
</evidence>
<evidence type="ECO:0000256" key="1">
    <source>
        <dbReference type="ARBA" id="ARBA00001964"/>
    </source>
</evidence>
<organism evidence="13 14">
    <name type="scientific">Thamnidium elegans</name>
    <dbReference type="NCBI Taxonomy" id="101142"/>
    <lineage>
        <taxon>Eukaryota</taxon>
        <taxon>Fungi</taxon>
        <taxon>Fungi incertae sedis</taxon>
        <taxon>Mucoromycota</taxon>
        <taxon>Mucoromycotina</taxon>
        <taxon>Mucoromycetes</taxon>
        <taxon>Mucorales</taxon>
        <taxon>Mucorineae</taxon>
        <taxon>Mucoraceae</taxon>
        <taxon>Thamnidium</taxon>
    </lineage>
</organism>
<dbReference type="Gene3D" id="3.40.50.1220">
    <property type="entry name" value="TPP-binding domain"/>
    <property type="match status" value="1"/>
</dbReference>
<dbReference type="Pfam" id="PF02775">
    <property type="entry name" value="TPP_enzyme_C"/>
    <property type="match status" value="1"/>
</dbReference>
<evidence type="ECO:0000313" key="14">
    <source>
        <dbReference type="Proteomes" id="UP000613177"/>
    </source>
</evidence>
<dbReference type="FunFam" id="3.40.50.970:FF:000024">
    <property type="entry name" value="Pyruvate decarboxylase isozyme"/>
    <property type="match status" value="1"/>
</dbReference>
<evidence type="ECO:0000256" key="4">
    <source>
        <dbReference type="ARBA" id="ARBA00022793"/>
    </source>
</evidence>
<protein>
    <recommendedName>
        <fullName evidence="15">Pyruvate decarboxylase</fullName>
    </recommendedName>
</protein>
<dbReference type="AlphaFoldDB" id="A0A8H7SQY4"/>
<evidence type="ECO:0000256" key="8">
    <source>
        <dbReference type="PIRSR" id="PIRSR036565-2"/>
    </source>
</evidence>
<sequence length="559" mass="61290">MSTISIGQHLINRLKEINIDVIFGVPGDFNMPLLDIIEDDPKLTWGNNANELNAAYAADGYARIRGAGAVVTTFGVGELSAVNGIAGSYSEMLPVIHIVGTPSTKSQAAGAMLHHTLGDGNFDVFFQMSSMIACASAHLKKQNAIIEIDRVISQAVLSKRTGYIGIPIDLIHCEVEVAEIESLTVTLPKNPAQTQEIALKVVTEAITKASHPVIVVDGCVLRNRCEKDVQDFIKRSGFPTYVAPMGKGAVDETLISYRGCYSGNITLESIDKEIHQADLIIEIGSIKSDFNTGNFSYALDRSKTITLHSFATIVFCAEYQKVSMMEFIPLLTASLPKEPRVFDLGPRGKTEPIKEGTEITHNYFWNKVPEFMDENAIVCAETGTAEFASLNMDGPQGTTYITQILWGSIGFSVGAAVGAAIANRSRRVYLFVGDGSFQLTAQEISVFLHHGLTPVIFLLNNDGYLIEKLIHGPDRAYNNFQMWEYSKALDFFGANLERNQKAGCSKVGFQGKVATRDQFEDAMKDVQANPDKIHFLEVIMPQFDAPRELELLVASSENR</sequence>
<comment type="similarity">
    <text evidence="2 9">Belongs to the TPP enzyme family.</text>
</comment>
<dbReference type="OrthoDB" id="3970464at2759"/>
<evidence type="ECO:0000256" key="6">
    <source>
        <dbReference type="ARBA" id="ARBA00023052"/>
    </source>
</evidence>
<dbReference type="InterPro" id="IPR029035">
    <property type="entry name" value="DHS-like_NAD/FAD-binding_dom"/>
</dbReference>
<dbReference type="EMBL" id="JAEPRE010000101">
    <property type="protein sequence ID" value="KAG2232741.1"/>
    <property type="molecule type" value="Genomic_DNA"/>
</dbReference>
<evidence type="ECO:0008006" key="15">
    <source>
        <dbReference type="Google" id="ProtNLM"/>
    </source>
</evidence>
<feature type="binding site" evidence="8">
    <location>
        <position position="463"/>
    </location>
    <ligand>
        <name>Mg(2+)</name>
        <dbReference type="ChEBI" id="CHEBI:18420"/>
    </ligand>
</feature>